<keyword evidence="2" id="KW-0694">RNA-binding</keyword>
<dbReference type="PANTHER" id="PTHR10627">
    <property type="entry name" value="SCP160"/>
    <property type="match status" value="1"/>
</dbReference>
<dbReference type="InterPro" id="IPR004088">
    <property type="entry name" value="KH_dom_type_1"/>
</dbReference>
<dbReference type="CDD" id="cd22408">
    <property type="entry name" value="KH-I_Vigilin_rpt4"/>
    <property type="match status" value="1"/>
</dbReference>
<name>A0A8X6NA24_NEPPI</name>
<dbReference type="PROSITE" id="PS50084">
    <property type="entry name" value="KH_TYPE_1"/>
    <property type="match status" value="1"/>
</dbReference>
<reference evidence="5" key="1">
    <citation type="submission" date="2020-08" db="EMBL/GenBank/DDBJ databases">
        <title>Multicomponent nature underlies the extraordinary mechanical properties of spider dragline silk.</title>
        <authorList>
            <person name="Kono N."/>
            <person name="Nakamura H."/>
            <person name="Mori M."/>
            <person name="Yoshida Y."/>
            <person name="Ohtoshi R."/>
            <person name="Malay A.D."/>
            <person name="Moran D.A.P."/>
            <person name="Tomita M."/>
            <person name="Numata K."/>
            <person name="Arakawa K."/>
        </authorList>
    </citation>
    <scope>NUCLEOTIDE SEQUENCE</scope>
</reference>
<evidence type="ECO:0000256" key="3">
    <source>
        <dbReference type="SAM" id="MobiDB-lite"/>
    </source>
</evidence>
<sequence length="229" mass="25508">MRSTHLTTQSREKASINAKNSAGKELRHRQPAIWEPNGVFGDNSTEIALFTSPFLYPSTTAANHDRHRPFNETINQIIGETKAAINIPPASVVRNEFTIAGEKGAVAKAKARIQITYEKRKRNYQSISVEVLKNQHSGIMYIIGPRGQTIPEILPKNGVCVEMPPSDVQSDTITLRGEQAKLDPALTLVYSKANCAKTEYIDIPSWLHKYKIDKIGASIKHTFQDLSKI</sequence>
<dbReference type="Pfam" id="PF00013">
    <property type="entry name" value="KH_1"/>
    <property type="match status" value="2"/>
</dbReference>
<proteinExistence type="predicted"/>
<keyword evidence="1" id="KW-0677">Repeat</keyword>
<dbReference type="OrthoDB" id="10027144at2759"/>
<dbReference type="Proteomes" id="UP000887013">
    <property type="component" value="Unassembled WGS sequence"/>
</dbReference>
<evidence type="ECO:0000256" key="2">
    <source>
        <dbReference type="PROSITE-ProRule" id="PRU00117"/>
    </source>
</evidence>
<dbReference type="PANTHER" id="PTHR10627:SF31">
    <property type="entry name" value="DODECA-SATELLITE-BINDING PROTEIN 1, ISOFORM A"/>
    <property type="match status" value="1"/>
</dbReference>
<dbReference type="Gene3D" id="3.30.1370.10">
    <property type="entry name" value="K Homology domain, type 1"/>
    <property type="match status" value="2"/>
</dbReference>
<dbReference type="AlphaFoldDB" id="A0A8X6NA24"/>
<feature type="domain" description="K Homology" evidence="4">
    <location>
        <begin position="123"/>
        <end position="194"/>
    </location>
</feature>
<keyword evidence="6" id="KW-1185">Reference proteome</keyword>
<gene>
    <name evidence="5" type="primary">Hdlbp</name>
    <name evidence="5" type="ORF">NPIL_422292</name>
</gene>
<dbReference type="InterPro" id="IPR036612">
    <property type="entry name" value="KH_dom_type_1_sf"/>
</dbReference>
<evidence type="ECO:0000313" key="6">
    <source>
        <dbReference type="Proteomes" id="UP000887013"/>
    </source>
</evidence>
<evidence type="ECO:0000313" key="5">
    <source>
        <dbReference type="EMBL" id="GFT02983.1"/>
    </source>
</evidence>
<evidence type="ECO:0000259" key="4">
    <source>
        <dbReference type="SMART" id="SM00322"/>
    </source>
</evidence>
<evidence type="ECO:0000256" key="1">
    <source>
        <dbReference type="ARBA" id="ARBA00022737"/>
    </source>
</evidence>
<dbReference type="EMBL" id="BMAW01055831">
    <property type="protein sequence ID" value="GFT02983.1"/>
    <property type="molecule type" value="Genomic_DNA"/>
</dbReference>
<dbReference type="GO" id="GO:0003729">
    <property type="term" value="F:mRNA binding"/>
    <property type="evidence" value="ECO:0007669"/>
    <property type="project" value="TreeGrafter"/>
</dbReference>
<feature type="region of interest" description="Disordered" evidence="3">
    <location>
        <begin position="1"/>
        <end position="29"/>
    </location>
</feature>
<dbReference type="InterPro" id="IPR004087">
    <property type="entry name" value="KH_dom"/>
</dbReference>
<dbReference type="GO" id="GO:0010468">
    <property type="term" value="P:regulation of gene expression"/>
    <property type="evidence" value="ECO:0007669"/>
    <property type="project" value="UniProtKB-ARBA"/>
</dbReference>
<protein>
    <submittedName>
        <fullName evidence="5">Vigilin</fullName>
    </submittedName>
</protein>
<feature type="domain" description="K Homology" evidence="4">
    <location>
        <begin position="41"/>
        <end position="118"/>
    </location>
</feature>
<comment type="caution">
    <text evidence="5">The sequence shown here is derived from an EMBL/GenBank/DDBJ whole genome shotgun (WGS) entry which is preliminary data.</text>
</comment>
<accession>A0A8X6NA24</accession>
<dbReference type="SUPFAM" id="SSF54791">
    <property type="entry name" value="Eukaryotic type KH-domain (KH-domain type I)"/>
    <property type="match status" value="2"/>
</dbReference>
<organism evidence="5 6">
    <name type="scientific">Nephila pilipes</name>
    <name type="common">Giant wood spider</name>
    <name type="synonym">Nephila maculata</name>
    <dbReference type="NCBI Taxonomy" id="299642"/>
    <lineage>
        <taxon>Eukaryota</taxon>
        <taxon>Metazoa</taxon>
        <taxon>Ecdysozoa</taxon>
        <taxon>Arthropoda</taxon>
        <taxon>Chelicerata</taxon>
        <taxon>Arachnida</taxon>
        <taxon>Araneae</taxon>
        <taxon>Araneomorphae</taxon>
        <taxon>Entelegynae</taxon>
        <taxon>Araneoidea</taxon>
        <taxon>Nephilidae</taxon>
        <taxon>Nephila</taxon>
    </lineage>
</organism>
<dbReference type="SMART" id="SM00322">
    <property type="entry name" value="KH"/>
    <property type="match status" value="2"/>
</dbReference>